<protein>
    <submittedName>
        <fullName evidence="3">Uncharacterized protein</fullName>
    </submittedName>
</protein>
<evidence type="ECO:0000313" key="1">
    <source>
        <dbReference type="EMBL" id="BBY35908.1"/>
    </source>
</evidence>
<dbReference type="STRING" id="560555.BST30_01835"/>
<evidence type="ECO:0000313" key="4">
    <source>
        <dbReference type="Proteomes" id="UP000192760"/>
    </source>
</evidence>
<dbReference type="AlphaFoldDB" id="A0A1X0G4F6"/>
<proteinExistence type="predicted"/>
<evidence type="ECO:0000313" key="2">
    <source>
        <dbReference type="EMBL" id="BBY41694.1"/>
    </source>
</evidence>
<dbReference type="EMBL" id="AP022590">
    <property type="protein sequence ID" value="BBY41694.1"/>
    <property type="molecule type" value="Genomic_DNA"/>
</dbReference>
<dbReference type="EMBL" id="MVHW01000002">
    <property type="protein sequence ID" value="ORB08705.1"/>
    <property type="molecule type" value="Genomic_DNA"/>
</dbReference>
<dbReference type="RefSeq" id="WP_083092740.1">
    <property type="nucleotide sequence ID" value="NZ_JACKUF010000027.1"/>
</dbReference>
<accession>A0A1X0G4F6</accession>
<evidence type="ECO:0000313" key="5">
    <source>
        <dbReference type="Proteomes" id="UP000465812"/>
    </source>
</evidence>
<organism evidence="3 4">
    <name type="scientific">Mycobacterium mantenii</name>
    <dbReference type="NCBI Taxonomy" id="560555"/>
    <lineage>
        <taxon>Bacteria</taxon>
        <taxon>Bacillati</taxon>
        <taxon>Actinomycetota</taxon>
        <taxon>Actinomycetes</taxon>
        <taxon>Mycobacteriales</taxon>
        <taxon>Mycobacteriaceae</taxon>
        <taxon>Mycobacterium</taxon>
        <taxon>Mycobacterium avium complex (MAC)</taxon>
    </lineage>
</organism>
<sequence length="182" mass="20349">MSMTPENNTQCWRDLADQLTPQQVAELEEREAGYRHRATLPEDPWTSWEPRTDRAIEDALLHDGRRHAHDNLIAALMSDVPPLPDAKTFGYWETDDEHLCRFVSTPTRSVDGTKIRVLGAASQLADGSILIAQGIDVPQVRIDELSRDGYMTEVFTLSPGQARNLAAALLNTADQIDGWIAR</sequence>
<keyword evidence="5" id="KW-1185">Reference proteome</keyword>
<evidence type="ECO:0000313" key="3">
    <source>
        <dbReference type="EMBL" id="ORB08705.1"/>
    </source>
</evidence>
<reference evidence="3 4" key="1">
    <citation type="submission" date="2017-02" db="EMBL/GenBank/DDBJ databases">
        <title>The new phylogeny of genus Mycobacterium.</title>
        <authorList>
            <person name="Tortoli E."/>
            <person name="Trovato A."/>
            <person name="Cirillo D.M."/>
        </authorList>
    </citation>
    <scope>NUCLEOTIDE SEQUENCE [LARGE SCALE GENOMIC DNA]</scope>
    <source>
        <strain evidence="3 4">DSM 45255</strain>
    </source>
</reference>
<gene>
    <name evidence="3" type="ORF">BST30_01835</name>
    <name evidence="1" type="ORF">MMAN_00420</name>
    <name evidence="2" type="ORF">MMAN_58280</name>
</gene>
<reference evidence="1 5" key="2">
    <citation type="journal article" date="2019" name="Emerg. Microbes Infect.">
        <title>Comprehensive subspecies identification of 175 nontuberculous mycobacteria species based on 7547 genomic profiles.</title>
        <authorList>
            <person name="Matsumoto Y."/>
            <person name="Kinjo T."/>
            <person name="Motooka D."/>
            <person name="Nabeya D."/>
            <person name="Jung N."/>
            <person name="Uechi K."/>
            <person name="Horii T."/>
            <person name="Iida T."/>
            <person name="Fujita J."/>
            <person name="Nakamura S."/>
        </authorList>
    </citation>
    <scope>NUCLEOTIDE SEQUENCE [LARGE SCALE GENOMIC DNA]</scope>
    <source>
        <strain evidence="1 5">JCM 18113</strain>
    </source>
</reference>
<dbReference type="Proteomes" id="UP000192760">
    <property type="component" value="Unassembled WGS sequence"/>
</dbReference>
<reference evidence="1" key="3">
    <citation type="submission" date="2020-02" db="EMBL/GenBank/DDBJ databases">
        <authorList>
            <person name="Matsumoto Y."/>
            <person name="Motooka D."/>
            <person name="Nakamura S."/>
        </authorList>
    </citation>
    <scope>NUCLEOTIDE SEQUENCE</scope>
    <source>
        <strain evidence="1">JCM 18113</strain>
    </source>
</reference>
<dbReference type="EMBL" id="AP022590">
    <property type="protein sequence ID" value="BBY35908.1"/>
    <property type="molecule type" value="Genomic_DNA"/>
</dbReference>
<name>A0A1X0G4F6_MYCNT</name>
<dbReference type="Proteomes" id="UP000465812">
    <property type="component" value="Chromosome"/>
</dbReference>